<gene>
    <name evidence="2" type="ORF">EV385_4584</name>
</gene>
<keyword evidence="2" id="KW-0808">Transferase</keyword>
<dbReference type="OrthoDB" id="9797603at2"/>
<dbReference type="InterPro" id="IPR002575">
    <property type="entry name" value="Aminoglycoside_PTrfase"/>
</dbReference>
<name>A0A4Q7ZQ87_9ACTN</name>
<dbReference type="EMBL" id="SHKY01000001">
    <property type="protein sequence ID" value="RZU52703.1"/>
    <property type="molecule type" value="Genomic_DNA"/>
</dbReference>
<sequence length="243" mass="25782">MNASPMPPADVDVSLDLVHRLVADQMPDLADRRLRMLAHGWDNVMVRIGDELIAPRTPPADHGEAARALAAFLAALHVPAPDHAPRNPVRGIPLAGRAARLADNLDRLGTRVDGHTVTRVFRAAAEAPAWDGAPVWLHGDLHPANILVHGGRVSAVIDFGDITAGDPATDLAVAWMLLPADEHRAFWGTYAAASQHPADGALRIRAHGWALALSVAFLAHSADNPLMAGIGRRTLNAVMADVA</sequence>
<dbReference type="InterPro" id="IPR011009">
    <property type="entry name" value="Kinase-like_dom_sf"/>
</dbReference>
<dbReference type="InterPro" id="IPR051678">
    <property type="entry name" value="AGP_Transferase"/>
</dbReference>
<proteinExistence type="predicted"/>
<dbReference type="Gene3D" id="3.30.200.20">
    <property type="entry name" value="Phosphorylase Kinase, domain 1"/>
    <property type="match status" value="1"/>
</dbReference>
<dbReference type="Proteomes" id="UP000292564">
    <property type="component" value="Unassembled WGS sequence"/>
</dbReference>
<evidence type="ECO:0000313" key="2">
    <source>
        <dbReference type="EMBL" id="RZU52703.1"/>
    </source>
</evidence>
<dbReference type="Gene3D" id="3.90.1200.10">
    <property type="match status" value="1"/>
</dbReference>
<comment type="caution">
    <text evidence="2">The sequence shown here is derived from an EMBL/GenBank/DDBJ whole genome shotgun (WGS) entry which is preliminary data.</text>
</comment>
<organism evidence="2 3">
    <name type="scientific">Krasilnikovia cinnamomea</name>
    <dbReference type="NCBI Taxonomy" id="349313"/>
    <lineage>
        <taxon>Bacteria</taxon>
        <taxon>Bacillati</taxon>
        <taxon>Actinomycetota</taxon>
        <taxon>Actinomycetes</taxon>
        <taxon>Micromonosporales</taxon>
        <taxon>Micromonosporaceae</taxon>
        <taxon>Krasilnikovia</taxon>
    </lineage>
</organism>
<reference evidence="2 3" key="1">
    <citation type="submission" date="2019-02" db="EMBL/GenBank/DDBJ databases">
        <title>Sequencing the genomes of 1000 actinobacteria strains.</title>
        <authorList>
            <person name="Klenk H.-P."/>
        </authorList>
    </citation>
    <scope>NUCLEOTIDE SEQUENCE [LARGE SCALE GENOMIC DNA]</scope>
    <source>
        <strain evidence="2 3">DSM 45162</strain>
    </source>
</reference>
<dbReference type="SUPFAM" id="SSF56112">
    <property type="entry name" value="Protein kinase-like (PK-like)"/>
    <property type="match status" value="1"/>
</dbReference>
<dbReference type="GO" id="GO:0016740">
    <property type="term" value="F:transferase activity"/>
    <property type="evidence" value="ECO:0007669"/>
    <property type="project" value="UniProtKB-KW"/>
</dbReference>
<dbReference type="PANTHER" id="PTHR21310">
    <property type="entry name" value="AMINOGLYCOSIDE PHOSPHOTRANSFERASE-RELATED-RELATED"/>
    <property type="match status" value="1"/>
</dbReference>
<keyword evidence="3" id="KW-1185">Reference proteome</keyword>
<evidence type="ECO:0000313" key="3">
    <source>
        <dbReference type="Proteomes" id="UP000292564"/>
    </source>
</evidence>
<dbReference type="Pfam" id="PF01636">
    <property type="entry name" value="APH"/>
    <property type="match status" value="1"/>
</dbReference>
<dbReference type="PANTHER" id="PTHR21310:SF42">
    <property type="entry name" value="BIFUNCTIONAL AAC_APH"/>
    <property type="match status" value="1"/>
</dbReference>
<accession>A0A4Q7ZQ87</accession>
<dbReference type="RefSeq" id="WP_130511287.1">
    <property type="nucleotide sequence ID" value="NZ_SHKY01000001.1"/>
</dbReference>
<feature type="domain" description="Aminoglycoside phosphotransferase" evidence="1">
    <location>
        <begin position="54"/>
        <end position="198"/>
    </location>
</feature>
<protein>
    <submittedName>
        <fullName evidence="2">Phosphotransferase family enzyme</fullName>
    </submittedName>
</protein>
<evidence type="ECO:0000259" key="1">
    <source>
        <dbReference type="Pfam" id="PF01636"/>
    </source>
</evidence>
<dbReference type="AlphaFoldDB" id="A0A4Q7ZQ87"/>